<dbReference type="InterPro" id="IPR031982">
    <property type="entry name" value="PilE-like"/>
</dbReference>
<evidence type="ECO:0000313" key="3">
    <source>
        <dbReference type="Proteomes" id="UP001253595"/>
    </source>
</evidence>
<dbReference type="InterPro" id="IPR045584">
    <property type="entry name" value="Pilin-like"/>
</dbReference>
<accession>A0ABU1V178</accession>
<name>A0ABU1V178_9GAMM</name>
<dbReference type="RefSeq" id="WP_310074068.1">
    <property type="nucleotide sequence ID" value="NZ_JAVDVX010000006.1"/>
</dbReference>
<sequence length="140" mass="15238">MKLTNGFTLIELMIVVAVVGIIAAIAYPSYMESVRKSNRAEAKVELMDISQRLQRCYSSFARFDNAANCPVYADLIDGGIETRGAGYYRITIAPIAGGVAATSFELLATAIKAPQTKDLTDGCNEMRLRHTGVQLPDACW</sequence>
<dbReference type="EMBL" id="JAVDVX010000006">
    <property type="protein sequence ID" value="MDR7091132.1"/>
    <property type="molecule type" value="Genomic_DNA"/>
</dbReference>
<reference evidence="2 3" key="1">
    <citation type="submission" date="2023-07" db="EMBL/GenBank/DDBJ databases">
        <title>Sorghum-associated microbial communities from plants grown in Nebraska, USA.</title>
        <authorList>
            <person name="Schachtman D."/>
        </authorList>
    </citation>
    <scope>NUCLEOTIDE SEQUENCE [LARGE SCALE GENOMIC DNA]</scope>
    <source>
        <strain evidence="2 3">BE190</strain>
    </source>
</reference>
<dbReference type="PANTHER" id="PTHR30093">
    <property type="entry name" value="GENERAL SECRETION PATHWAY PROTEIN G"/>
    <property type="match status" value="1"/>
</dbReference>
<feature type="transmembrane region" description="Helical" evidence="1">
    <location>
        <begin position="6"/>
        <end position="27"/>
    </location>
</feature>
<dbReference type="InterPro" id="IPR012902">
    <property type="entry name" value="N_methyl_site"/>
</dbReference>
<keyword evidence="3" id="KW-1185">Reference proteome</keyword>
<keyword evidence="1" id="KW-0812">Transmembrane</keyword>
<organism evidence="2 3">
    <name type="scientific">Cellvibrio fibrivorans</name>
    <dbReference type="NCBI Taxonomy" id="126350"/>
    <lineage>
        <taxon>Bacteria</taxon>
        <taxon>Pseudomonadati</taxon>
        <taxon>Pseudomonadota</taxon>
        <taxon>Gammaproteobacteria</taxon>
        <taxon>Cellvibrionales</taxon>
        <taxon>Cellvibrionaceae</taxon>
        <taxon>Cellvibrio</taxon>
    </lineage>
</organism>
<dbReference type="Gene3D" id="3.30.700.10">
    <property type="entry name" value="Glycoprotein, Type 4 Pilin"/>
    <property type="match status" value="1"/>
</dbReference>
<gene>
    <name evidence="2" type="ORF">J2X05_003167</name>
</gene>
<proteinExistence type="predicted"/>
<evidence type="ECO:0000256" key="1">
    <source>
        <dbReference type="SAM" id="Phobius"/>
    </source>
</evidence>
<dbReference type="PANTHER" id="PTHR30093:SF47">
    <property type="entry name" value="TYPE IV PILUS NON-CORE MINOR PILIN PILE"/>
    <property type="match status" value="1"/>
</dbReference>
<dbReference type="Pfam" id="PF07963">
    <property type="entry name" value="N_methyl"/>
    <property type="match status" value="1"/>
</dbReference>
<keyword evidence="1" id="KW-0472">Membrane</keyword>
<protein>
    <submittedName>
        <fullName evidence="2">Type IV pilus assembly protein PilE</fullName>
    </submittedName>
</protein>
<dbReference type="Proteomes" id="UP001253595">
    <property type="component" value="Unassembled WGS sequence"/>
</dbReference>
<evidence type="ECO:0000313" key="2">
    <source>
        <dbReference type="EMBL" id="MDR7091132.1"/>
    </source>
</evidence>
<comment type="caution">
    <text evidence="2">The sequence shown here is derived from an EMBL/GenBank/DDBJ whole genome shotgun (WGS) entry which is preliminary data.</text>
</comment>
<dbReference type="NCBIfam" id="TIGR02532">
    <property type="entry name" value="IV_pilin_GFxxxE"/>
    <property type="match status" value="1"/>
</dbReference>
<keyword evidence="1" id="KW-1133">Transmembrane helix</keyword>
<dbReference type="Pfam" id="PF16732">
    <property type="entry name" value="ComP_DUS"/>
    <property type="match status" value="1"/>
</dbReference>
<dbReference type="SUPFAM" id="SSF54523">
    <property type="entry name" value="Pili subunits"/>
    <property type="match status" value="1"/>
</dbReference>